<dbReference type="AlphaFoldDB" id="A0A8H7UMB8"/>
<protein>
    <recommendedName>
        <fullName evidence="6">Glycosyltransferase family 20 protein</fullName>
    </recommendedName>
</protein>
<evidence type="ECO:0000313" key="4">
    <source>
        <dbReference type="EMBL" id="KAG2185048.1"/>
    </source>
</evidence>
<dbReference type="GO" id="GO:0005992">
    <property type="term" value="P:trehalose biosynthetic process"/>
    <property type="evidence" value="ECO:0007669"/>
    <property type="project" value="InterPro"/>
</dbReference>
<dbReference type="InterPro" id="IPR001830">
    <property type="entry name" value="Glyco_trans_20"/>
</dbReference>
<dbReference type="PANTHER" id="PTHR10788:SF15">
    <property type="entry name" value="TREHALOSE SYNTHASE COMPLEX REGULATORY SUBUNIT TPS3-RELATED"/>
    <property type="match status" value="1"/>
</dbReference>
<comment type="similarity">
    <text evidence="2">In the C-terminal section; belongs to the trehalose phosphatase family.</text>
</comment>
<reference evidence="4" key="1">
    <citation type="submission" date="2020-12" db="EMBL/GenBank/DDBJ databases">
        <title>Metabolic potential, ecology and presence of endohyphal bacteria is reflected in genomic diversity of Mucoromycotina.</title>
        <authorList>
            <person name="Muszewska A."/>
            <person name="Okrasinska A."/>
            <person name="Steczkiewicz K."/>
            <person name="Drgas O."/>
            <person name="Orlowska M."/>
            <person name="Perlinska-Lenart U."/>
            <person name="Aleksandrzak-Piekarczyk T."/>
            <person name="Szatraj K."/>
            <person name="Zielenkiewicz U."/>
            <person name="Pilsyk S."/>
            <person name="Malc E."/>
            <person name="Mieczkowski P."/>
            <person name="Kruszewska J.S."/>
            <person name="Biernat P."/>
            <person name="Pawlowska J."/>
        </authorList>
    </citation>
    <scope>NUCLEOTIDE SEQUENCE</scope>
    <source>
        <strain evidence="4">WA0000067209</strain>
    </source>
</reference>
<dbReference type="GO" id="GO:0005946">
    <property type="term" value="C:alpha,alpha-trehalose-phosphate synthase complex (UDP-forming)"/>
    <property type="evidence" value="ECO:0007669"/>
    <property type="project" value="TreeGrafter"/>
</dbReference>
<dbReference type="CDD" id="cd01627">
    <property type="entry name" value="HAD_TPP"/>
    <property type="match status" value="1"/>
</dbReference>
<name>A0A8H7UMB8_MORIS</name>
<comment type="caution">
    <text evidence="4">The sequence shown here is derived from an EMBL/GenBank/DDBJ whole genome shotgun (WGS) entry which is preliminary data.</text>
</comment>
<dbReference type="NCBIfam" id="NF011071">
    <property type="entry name" value="PRK14501.1"/>
    <property type="match status" value="1"/>
</dbReference>
<dbReference type="NCBIfam" id="TIGR00685">
    <property type="entry name" value="T6PP"/>
    <property type="match status" value="1"/>
</dbReference>
<dbReference type="Gene3D" id="3.40.50.1000">
    <property type="entry name" value="HAD superfamily/HAD-like"/>
    <property type="match status" value="1"/>
</dbReference>
<dbReference type="Pfam" id="PF02358">
    <property type="entry name" value="Trehalose_PPase"/>
    <property type="match status" value="1"/>
</dbReference>
<dbReference type="Gene3D" id="3.30.70.1020">
    <property type="entry name" value="Trehalose-6-phosphate phosphatase related protein, domain 2"/>
    <property type="match status" value="1"/>
</dbReference>
<dbReference type="Gene3D" id="3.40.50.2000">
    <property type="entry name" value="Glycogen Phosphorylase B"/>
    <property type="match status" value="2"/>
</dbReference>
<dbReference type="InterPro" id="IPR023214">
    <property type="entry name" value="HAD_sf"/>
</dbReference>
<dbReference type="InterPro" id="IPR006379">
    <property type="entry name" value="HAD-SF_hydro_IIB"/>
</dbReference>
<feature type="region of interest" description="Disordered" evidence="3">
    <location>
        <begin position="84"/>
        <end position="103"/>
    </location>
</feature>
<dbReference type="CDD" id="cd03788">
    <property type="entry name" value="GT20_TPS"/>
    <property type="match status" value="1"/>
</dbReference>
<comment type="similarity">
    <text evidence="1">In the N-terminal section; belongs to the glycosyltransferase 20 family.</text>
</comment>
<dbReference type="FunFam" id="3.30.70.1020:FF:000001">
    <property type="entry name" value="Alpha,alpha-trehalose-phosphate synthase [UDP-forming] 1"/>
    <property type="match status" value="1"/>
</dbReference>
<dbReference type="Pfam" id="PF00982">
    <property type="entry name" value="Glyco_transf_20"/>
    <property type="match status" value="1"/>
</dbReference>
<dbReference type="PANTHER" id="PTHR10788">
    <property type="entry name" value="TREHALOSE-6-PHOSPHATE SYNTHASE"/>
    <property type="match status" value="1"/>
</dbReference>
<dbReference type="GO" id="GO:0005829">
    <property type="term" value="C:cytosol"/>
    <property type="evidence" value="ECO:0007669"/>
    <property type="project" value="TreeGrafter"/>
</dbReference>
<gene>
    <name evidence="4" type="ORF">INT43_000961</name>
</gene>
<keyword evidence="5" id="KW-1185">Reference proteome</keyword>
<dbReference type="GO" id="GO:0004805">
    <property type="term" value="F:trehalose-phosphatase activity"/>
    <property type="evidence" value="ECO:0007669"/>
    <property type="project" value="TreeGrafter"/>
</dbReference>
<sequence length="851" mass="96254">MASFQHLNSHRVLIASLFLPYTVDFHLSKDKAKNYAKPQVDQVPTNVATPNLIETLAAQQNPSVRAPPTPGLEDKLFDFRNDTPSQPLVQPKSRSRQAEVKKKLPSLNTSQPKVLQRRKSLDSARVFAEAPWTIEPCKAGNIGLQNAINSVAPQLKKHVWIGTLGMPTETLEDKTRADIKSRFITEHDCYPVMAPDAEFEGHYEHYCKQVLWPNFHYVMLENPKSKVYQDDTWKAYKTLNERFADTIAEIYQPGDTIWVNDYHLMLLPELLRERLPNAIIGFFLHIPFPSSEIFRCLPTRKELLEGVLKADLVGFQTYSFARHFLQTCSRILSLEANPSGIQMDSHYVSIGIFPIGIDIASLNEKRKNPDVDRWMEVLKEKYAGKKIIVARDKLDSIKGVRQKMLAFEKFLTNYPEWHGQVVLIQVALSTTEQNELQAHITDVVSRVNSKFSNIAYQPIVFLHQDISFSQYLALLANADAALITPLRDGMNLTSHEYIACQQGKHGPLILSEFTGTYGTFGACLRVNPWDYSQVSEAIHEALSMSEEEKDERWQSLYQNVATNTAQYWAGSFISELEKANTDTTRRYSTQIPLLNSATFKELYDKGKKRLFLLDYDGTLAAFNKTPQGFASPHRIHSILKQINQDPNNIIYVTSGRSKESLDEQLGSIPNIGLSAENGAYLKAPNGQWEALFTDVDVSWKPSVMEIFNYYTERTPGSFIENKEISIVWHYRMADHPQYGAWQAAECQNHIMESIGKSSTVHAIAGNQNLEVIPKDINKTAVAVRVLQSVQPDFIMAVGDDRADEELFAYINKLGVPNVVTCTVGAKSTEALYFVNGVQSVLNILETLPNRQ</sequence>
<proteinExistence type="inferred from homology"/>
<dbReference type="FunFam" id="3.40.50.1000:FF:000052">
    <property type="entry name" value="Alpha,alpha-trehalose-phosphate synthase [UDP-forming] 6"/>
    <property type="match status" value="1"/>
</dbReference>
<evidence type="ECO:0008006" key="6">
    <source>
        <dbReference type="Google" id="ProtNLM"/>
    </source>
</evidence>
<dbReference type="FunFam" id="3.40.50.2000:FF:000036">
    <property type="entry name" value="Alpha,alpha-trehalose-phosphate synthase subunit Tps2"/>
    <property type="match status" value="1"/>
</dbReference>
<dbReference type="GO" id="GO:0003825">
    <property type="term" value="F:alpha,alpha-trehalose-phosphate synthase (UDP-forming) activity"/>
    <property type="evidence" value="ECO:0007669"/>
    <property type="project" value="TreeGrafter"/>
</dbReference>
<evidence type="ECO:0000256" key="2">
    <source>
        <dbReference type="ARBA" id="ARBA00006330"/>
    </source>
</evidence>
<dbReference type="EMBL" id="JAEPQZ010000002">
    <property type="protein sequence ID" value="KAG2185048.1"/>
    <property type="molecule type" value="Genomic_DNA"/>
</dbReference>
<dbReference type="Proteomes" id="UP000654370">
    <property type="component" value="Unassembled WGS sequence"/>
</dbReference>
<dbReference type="NCBIfam" id="TIGR01484">
    <property type="entry name" value="HAD-SF-IIB"/>
    <property type="match status" value="1"/>
</dbReference>
<organism evidence="4 5">
    <name type="scientific">Mortierella isabellina</name>
    <name type="common">Filamentous fungus</name>
    <name type="synonym">Umbelopsis isabellina</name>
    <dbReference type="NCBI Taxonomy" id="91625"/>
    <lineage>
        <taxon>Eukaryota</taxon>
        <taxon>Fungi</taxon>
        <taxon>Fungi incertae sedis</taxon>
        <taxon>Mucoromycota</taxon>
        <taxon>Mucoromycotina</taxon>
        <taxon>Umbelopsidomycetes</taxon>
        <taxon>Umbelopsidales</taxon>
        <taxon>Umbelopsidaceae</taxon>
        <taxon>Umbelopsis</taxon>
    </lineage>
</organism>
<dbReference type="OrthoDB" id="755951at2759"/>
<evidence type="ECO:0000256" key="3">
    <source>
        <dbReference type="SAM" id="MobiDB-lite"/>
    </source>
</evidence>
<dbReference type="InterPro" id="IPR003337">
    <property type="entry name" value="Trehalose_PPase"/>
</dbReference>
<dbReference type="SUPFAM" id="SSF53756">
    <property type="entry name" value="UDP-Glycosyltransferase/glycogen phosphorylase"/>
    <property type="match status" value="1"/>
</dbReference>
<evidence type="ECO:0000313" key="5">
    <source>
        <dbReference type="Proteomes" id="UP000654370"/>
    </source>
</evidence>
<accession>A0A8H7UMB8</accession>
<dbReference type="InterPro" id="IPR036412">
    <property type="entry name" value="HAD-like_sf"/>
</dbReference>
<dbReference type="SUPFAM" id="SSF56784">
    <property type="entry name" value="HAD-like"/>
    <property type="match status" value="1"/>
</dbReference>
<evidence type="ECO:0000256" key="1">
    <source>
        <dbReference type="ARBA" id="ARBA00005409"/>
    </source>
</evidence>